<evidence type="ECO:0000313" key="9">
    <source>
        <dbReference type="Proteomes" id="UP001295444"/>
    </source>
</evidence>
<evidence type="ECO:0000256" key="2">
    <source>
        <dbReference type="ARBA" id="ARBA00013081"/>
    </source>
</evidence>
<dbReference type="InterPro" id="IPR013078">
    <property type="entry name" value="His_Pase_superF_clade-1"/>
</dbReference>
<dbReference type="GO" id="GO:0090141">
    <property type="term" value="P:positive regulation of mitochondrial fission"/>
    <property type="evidence" value="ECO:0007669"/>
    <property type="project" value="TreeGrafter"/>
</dbReference>
<evidence type="ECO:0000256" key="7">
    <source>
        <dbReference type="ARBA" id="ARBA00041839"/>
    </source>
</evidence>
<name>A0AAD1S9B8_PELCU</name>
<evidence type="ECO:0000256" key="5">
    <source>
        <dbReference type="ARBA" id="ARBA00039765"/>
    </source>
</evidence>
<evidence type="ECO:0000256" key="3">
    <source>
        <dbReference type="ARBA" id="ARBA00022590"/>
    </source>
</evidence>
<organism evidence="8 9">
    <name type="scientific">Pelobates cultripes</name>
    <name type="common">Western spadefoot toad</name>
    <dbReference type="NCBI Taxonomy" id="61616"/>
    <lineage>
        <taxon>Eukaryota</taxon>
        <taxon>Metazoa</taxon>
        <taxon>Chordata</taxon>
        <taxon>Craniata</taxon>
        <taxon>Vertebrata</taxon>
        <taxon>Euteleostomi</taxon>
        <taxon>Amphibia</taxon>
        <taxon>Batrachia</taxon>
        <taxon>Anura</taxon>
        <taxon>Pelobatoidea</taxon>
        <taxon>Pelobatidae</taxon>
        <taxon>Pelobates</taxon>
    </lineage>
</organism>
<dbReference type="GO" id="GO:0005739">
    <property type="term" value="C:mitochondrion"/>
    <property type="evidence" value="ECO:0007669"/>
    <property type="project" value="TreeGrafter"/>
</dbReference>
<keyword evidence="9" id="KW-1185">Reference proteome</keyword>
<protein>
    <recommendedName>
        <fullName evidence="5">Serine/threonine-protein phosphatase PGAM5, mitochondrial</fullName>
        <ecNumber evidence="2">3.1.3.16</ecNumber>
    </recommendedName>
    <alternativeName>
        <fullName evidence="7">Phosphoglycerate mutase family member 5</fullName>
    </alternativeName>
    <alternativeName>
        <fullName evidence="6">Serine/threonine-protein phosphatase Pgam5, mitochondrial</fullName>
    </alternativeName>
</protein>
<dbReference type="Gene3D" id="3.40.50.1240">
    <property type="entry name" value="Phosphoglycerate mutase-like"/>
    <property type="match status" value="1"/>
</dbReference>
<evidence type="ECO:0000256" key="4">
    <source>
        <dbReference type="ARBA" id="ARBA00022801"/>
    </source>
</evidence>
<dbReference type="CDD" id="cd07067">
    <property type="entry name" value="HP_PGM_like"/>
    <property type="match status" value="1"/>
</dbReference>
<dbReference type="InterPro" id="IPR029033">
    <property type="entry name" value="His_PPase_superfam"/>
</dbReference>
<dbReference type="GO" id="GO:0004722">
    <property type="term" value="F:protein serine/threonine phosphatase activity"/>
    <property type="evidence" value="ECO:0007669"/>
    <property type="project" value="UniProtKB-EC"/>
</dbReference>
<comment type="similarity">
    <text evidence="1">Belongs to the phosphoglycerate mutase family. BPG-dependent PGAM subfamily.</text>
</comment>
<dbReference type="EMBL" id="OW240916">
    <property type="protein sequence ID" value="CAH2295626.1"/>
    <property type="molecule type" value="Genomic_DNA"/>
</dbReference>
<evidence type="ECO:0000256" key="1">
    <source>
        <dbReference type="ARBA" id="ARBA00006717"/>
    </source>
</evidence>
<sequence length="262" mass="29499">AVIAAGGSAVALFAAVSVGKSGGDSKPLSADWDCNWDSRASLAKQSGVRRYTEDKYEYHRKEDYKNKSNRHIFLIQHANHKTCTSSDKKLTAEGYEQADLTGKRLAKLSKGPGMAKKRRAIQFKHIIYSPQTTTRETAERISKHLPSVTMLSCDSLNEGPPIQTSQDPDWKPDLDHLETAFRKYIYRPDPEQAEDTYETMVCHADLIRYIVCKSLQLPLKAWSRMSLYHSSVTKLVVQQDGNVRLKMLGDAGFMPHNLLTKP</sequence>
<keyword evidence="3" id="KW-1210">Necrosis</keyword>
<dbReference type="SUPFAM" id="SSF53254">
    <property type="entry name" value="Phosphoglycerate mutase-like"/>
    <property type="match status" value="1"/>
</dbReference>
<proteinExistence type="inferred from homology"/>
<dbReference type="AlphaFoldDB" id="A0AAD1S9B8"/>
<dbReference type="PANTHER" id="PTHR20935">
    <property type="entry name" value="PHOSPHOGLYCERATE MUTASE-RELATED"/>
    <property type="match status" value="1"/>
</dbReference>
<dbReference type="GO" id="GO:0012501">
    <property type="term" value="P:programmed cell death"/>
    <property type="evidence" value="ECO:0007669"/>
    <property type="project" value="UniProtKB-KW"/>
</dbReference>
<dbReference type="EC" id="3.1.3.16" evidence="2"/>
<evidence type="ECO:0000256" key="6">
    <source>
        <dbReference type="ARBA" id="ARBA00040722"/>
    </source>
</evidence>
<dbReference type="InterPro" id="IPR051021">
    <property type="entry name" value="Mito_Ser/Thr_phosphatase"/>
</dbReference>
<feature type="non-terminal residue" evidence="8">
    <location>
        <position position="1"/>
    </location>
</feature>
<reference evidence="8" key="1">
    <citation type="submission" date="2022-03" db="EMBL/GenBank/DDBJ databases">
        <authorList>
            <person name="Alioto T."/>
            <person name="Alioto T."/>
            <person name="Gomez Garrido J."/>
        </authorList>
    </citation>
    <scope>NUCLEOTIDE SEQUENCE</scope>
</reference>
<gene>
    <name evidence="8" type="ORF">PECUL_23A044910</name>
</gene>
<dbReference type="Proteomes" id="UP001295444">
    <property type="component" value="Chromosome 05"/>
</dbReference>
<dbReference type="PANTHER" id="PTHR20935:SF0">
    <property type="entry name" value="SERINE_THREONINE-PROTEIN PHOSPHATASE PGAM5, MITOCHONDRIAL"/>
    <property type="match status" value="1"/>
</dbReference>
<evidence type="ECO:0000313" key="8">
    <source>
        <dbReference type="EMBL" id="CAH2295626.1"/>
    </source>
</evidence>
<keyword evidence="4" id="KW-0378">Hydrolase</keyword>
<accession>A0AAD1S9B8</accession>